<comment type="caution">
    <text evidence="1">The sequence shown here is derived from an EMBL/GenBank/DDBJ whole genome shotgun (WGS) entry which is preliminary data.</text>
</comment>
<protein>
    <submittedName>
        <fullName evidence="1">Ankyrin repeat-containing domain protein</fullName>
    </submittedName>
</protein>
<keyword evidence="2" id="KW-1185">Reference proteome</keyword>
<sequence>MARSSNLELNACMRVVDASFSLDPASRLFELALLAAIREDSIMYTRSLYAKVGSLDFVLSSGCTPLRLAAEHESIRCVRLLLTMGADVRTVARHGGLVFPCHRQVGCDHVDVMLELIAHGASCSYDDLVHACTSGSLKLVHALVDQGLDVSSSKGHHSRSALHAVLSTKHHEIATFLLQCGANCTYRDLLAAASAGMFAHVQAIVAAGIDVNDFGTLGTMSVVMGGMPVNNAFAYGRESALYKALSHGHADVSTFLIQCGALCSYEDLRCAAEYGFLHIVQAIIANGVRVNEPDSWYNDGTPLGKAIRGGHMDVAGFLVQAGAVYSYGDLVYAVRSGMLDFIQLVASGGIDVNAPQECWVSALHAALTSGHSDVAAFLVHRGAICSYSDLVAAAQTGLLDTVKLIVNAGVSVDKPPEHTGISALTAALENGHADVAVFLMQHGRPRSYADLVSAARCGLLDTVRAIVAEGIGIGSPMERLESALHLSLSHGQVRVAEFLLEQGAKCTCKDLVAASQSGLLELVQALIARGVDPTPAHANGEKSALYAAVHAGHTDVVSFLVNHGVTFSSHDLLEASSFSGNLGMAQTIIACGIDVDATGCYDTPLRTALDWGRLNIAIFLIRRGANGRAYGSRGRDVRGTALQIAARAGYANVIEELLACGAGAYIDLDEREGLTVVGYMPPLQLALDNRHDSAARLLLKAVLSSMLDVVKKRRQTP</sequence>
<accession>A0ACB8QL68</accession>
<proteinExistence type="predicted"/>
<evidence type="ECO:0000313" key="1">
    <source>
        <dbReference type="EMBL" id="KAI0032422.1"/>
    </source>
</evidence>
<dbReference type="Proteomes" id="UP000814128">
    <property type="component" value="Unassembled WGS sequence"/>
</dbReference>
<reference evidence="1" key="2">
    <citation type="journal article" date="2022" name="New Phytol.">
        <title>Evolutionary transition to the ectomycorrhizal habit in the genomes of a hyperdiverse lineage of mushroom-forming fungi.</title>
        <authorList>
            <person name="Looney B."/>
            <person name="Miyauchi S."/>
            <person name="Morin E."/>
            <person name="Drula E."/>
            <person name="Courty P.E."/>
            <person name="Kohler A."/>
            <person name="Kuo A."/>
            <person name="LaButti K."/>
            <person name="Pangilinan J."/>
            <person name="Lipzen A."/>
            <person name="Riley R."/>
            <person name="Andreopoulos W."/>
            <person name="He G."/>
            <person name="Johnson J."/>
            <person name="Nolan M."/>
            <person name="Tritt A."/>
            <person name="Barry K.W."/>
            <person name="Grigoriev I.V."/>
            <person name="Nagy L.G."/>
            <person name="Hibbett D."/>
            <person name="Henrissat B."/>
            <person name="Matheny P.B."/>
            <person name="Labbe J."/>
            <person name="Martin F.M."/>
        </authorList>
    </citation>
    <scope>NUCLEOTIDE SEQUENCE</scope>
    <source>
        <strain evidence="1">EC-137</strain>
    </source>
</reference>
<reference evidence="1" key="1">
    <citation type="submission" date="2021-02" db="EMBL/GenBank/DDBJ databases">
        <authorList>
            <consortium name="DOE Joint Genome Institute"/>
            <person name="Ahrendt S."/>
            <person name="Looney B.P."/>
            <person name="Miyauchi S."/>
            <person name="Morin E."/>
            <person name="Drula E."/>
            <person name="Courty P.E."/>
            <person name="Chicoki N."/>
            <person name="Fauchery L."/>
            <person name="Kohler A."/>
            <person name="Kuo A."/>
            <person name="Labutti K."/>
            <person name="Pangilinan J."/>
            <person name="Lipzen A."/>
            <person name="Riley R."/>
            <person name="Andreopoulos W."/>
            <person name="He G."/>
            <person name="Johnson J."/>
            <person name="Barry K.W."/>
            <person name="Grigoriev I.V."/>
            <person name="Nagy L."/>
            <person name="Hibbett D."/>
            <person name="Henrissat B."/>
            <person name="Matheny P.B."/>
            <person name="Labbe J."/>
            <person name="Martin F."/>
        </authorList>
    </citation>
    <scope>NUCLEOTIDE SEQUENCE</scope>
    <source>
        <strain evidence="1">EC-137</strain>
    </source>
</reference>
<organism evidence="1 2">
    <name type="scientific">Vararia minispora EC-137</name>
    <dbReference type="NCBI Taxonomy" id="1314806"/>
    <lineage>
        <taxon>Eukaryota</taxon>
        <taxon>Fungi</taxon>
        <taxon>Dikarya</taxon>
        <taxon>Basidiomycota</taxon>
        <taxon>Agaricomycotina</taxon>
        <taxon>Agaricomycetes</taxon>
        <taxon>Russulales</taxon>
        <taxon>Lachnocladiaceae</taxon>
        <taxon>Vararia</taxon>
    </lineage>
</organism>
<dbReference type="EMBL" id="MU273546">
    <property type="protein sequence ID" value="KAI0032422.1"/>
    <property type="molecule type" value="Genomic_DNA"/>
</dbReference>
<gene>
    <name evidence="1" type="ORF">K488DRAFT_85845</name>
</gene>
<name>A0ACB8QL68_9AGAM</name>
<evidence type="ECO:0000313" key="2">
    <source>
        <dbReference type="Proteomes" id="UP000814128"/>
    </source>
</evidence>